<comment type="caution">
    <text evidence="2">The sequence shown here is derived from an EMBL/GenBank/DDBJ whole genome shotgun (WGS) entry which is preliminary data.</text>
</comment>
<dbReference type="AlphaFoldDB" id="A0A2U1P8R2"/>
<organism evidence="2 3">
    <name type="scientific">Artemisia annua</name>
    <name type="common">Sweet wormwood</name>
    <dbReference type="NCBI Taxonomy" id="35608"/>
    <lineage>
        <taxon>Eukaryota</taxon>
        <taxon>Viridiplantae</taxon>
        <taxon>Streptophyta</taxon>
        <taxon>Embryophyta</taxon>
        <taxon>Tracheophyta</taxon>
        <taxon>Spermatophyta</taxon>
        <taxon>Magnoliopsida</taxon>
        <taxon>eudicotyledons</taxon>
        <taxon>Gunneridae</taxon>
        <taxon>Pentapetalae</taxon>
        <taxon>asterids</taxon>
        <taxon>campanulids</taxon>
        <taxon>Asterales</taxon>
        <taxon>Asteraceae</taxon>
        <taxon>Asteroideae</taxon>
        <taxon>Anthemideae</taxon>
        <taxon>Artemisiinae</taxon>
        <taxon>Artemisia</taxon>
    </lineage>
</organism>
<gene>
    <name evidence="2" type="ORF">CTI12_AA177590</name>
</gene>
<name>A0A2U1P8R2_ARTAN</name>
<protein>
    <submittedName>
        <fullName evidence="2">DEK, C-terminal</fullName>
    </submittedName>
</protein>
<reference evidence="2 3" key="1">
    <citation type="journal article" date="2018" name="Mol. Plant">
        <title>The genome of Artemisia annua provides insight into the evolution of Asteraceae family and artemisinin biosynthesis.</title>
        <authorList>
            <person name="Shen Q."/>
            <person name="Zhang L."/>
            <person name="Liao Z."/>
            <person name="Wang S."/>
            <person name="Yan T."/>
            <person name="Shi P."/>
            <person name="Liu M."/>
            <person name="Fu X."/>
            <person name="Pan Q."/>
            <person name="Wang Y."/>
            <person name="Lv Z."/>
            <person name="Lu X."/>
            <person name="Zhang F."/>
            <person name="Jiang W."/>
            <person name="Ma Y."/>
            <person name="Chen M."/>
            <person name="Hao X."/>
            <person name="Li L."/>
            <person name="Tang Y."/>
            <person name="Lv G."/>
            <person name="Zhou Y."/>
            <person name="Sun X."/>
            <person name="Brodelius P.E."/>
            <person name="Rose J.K.C."/>
            <person name="Tang K."/>
        </authorList>
    </citation>
    <scope>NUCLEOTIDE SEQUENCE [LARGE SCALE GENOMIC DNA]</scope>
    <source>
        <strain evidence="3">cv. Huhao1</strain>
        <tissue evidence="2">Leaf</tissue>
    </source>
</reference>
<sequence length="139" mass="15325">MSADVIDSFIVEKNGNINGETQLGFLSVVNRKTFQQKGTKPEPVPRLYTYTYTPVLSDNSCSIYILAADVTISPYLYEFSDDIVVKLIDFMLTPHATTSEMLAEKDQLSQGKKCSTASKKGTSSSGATPSYEGYLHKIH</sequence>
<evidence type="ECO:0000256" key="1">
    <source>
        <dbReference type="SAM" id="MobiDB-lite"/>
    </source>
</evidence>
<keyword evidence="3" id="KW-1185">Reference proteome</keyword>
<dbReference type="Proteomes" id="UP000245207">
    <property type="component" value="Unassembled WGS sequence"/>
</dbReference>
<evidence type="ECO:0000313" key="3">
    <source>
        <dbReference type="Proteomes" id="UP000245207"/>
    </source>
</evidence>
<dbReference type="EMBL" id="PKPP01001507">
    <property type="protein sequence ID" value="PWA82134.1"/>
    <property type="molecule type" value="Genomic_DNA"/>
</dbReference>
<feature type="compositionally biased region" description="Low complexity" evidence="1">
    <location>
        <begin position="113"/>
        <end position="128"/>
    </location>
</feature>
<feature type="region of interest" description="Disordered" evidence="1">
    <location>
        <begin position="113"/>
        <end position="132"/>
    </location>
</feature>
<evidence type="ECO:0000313" key="2">
    <source>
        <dbReference type="EMBL" id="PWA82134.1"/>
    </source>
</evidence>
<proteinExistence type="predicted"/>
<accession>A0A2U1P8R2</accession>